<dbReference type="RefSeq" id="WP_068753859.1">
    <property type="nucleotide sequence ID" value="NZ_KQ950180.1"/>
</dbReference>
<evidence type="ECO:0000313" key="1">
    <source>
        <dbReference type="EMBL" id="KUP96437.1"/>
    </source>
</evidence>
<dbReference type="AlphaFoldDB" id="A0A147KGL6"/>
<proteinExistence type="predicted"/>
<dbReference type="PATRIC" id="fig|665004.4.peg.1051"/>
<evidence type="ECO:0000313" key="2">
    <source>
        <dbReference type="Proteomes" id="UP000074382"/>
    </source>
</evidence>
<accession>A0A147KGL6</accession>
<sequence length="79" mass="8050">MGVIRTEHVEELLRSADAGAVLVVRSGAAEVVPSARLGEPGYRGALQVVSRGELEEQAAGRDPAELARGLDAALSALGG</sequence>
<evidence type="ECO:0008006" key="3">
    <source>
        <dbReference type="Google" id="ProtNLM"/>
    </source>
</evidence>
<reference evidence="2" key="1">
    <citation type="journal article" date="2017" name="Acta Aliment.">
        <title>Plant polysaccharide degrading enzyme system of Thermpbifida cellulosilytica TB100 revealed by de novo genome project data.</title>
        <authorList>
            <person name="Toth A."/>
            <person name="Baka E."/>
            <person name="Luzics S."/>
            <person name="Bata-Vidacs I."/>
            <person name="Nagy I."/>
            <person name="Balint B."/>
            <person name="Herceg R."/>
            <person name="Olasz F."/>
            <person name="Wilk T."/>
            <person name="Nagy T."/>
            <person name="Kriszt B."/>
            <person name="Nagy I."/>
            <person name="Kukolya J."/>
        </authorList>
    </citation>
    <scope>NUCLEOTIDE SEQUENCE [LARGE SCALE GENOMIC DNA]</scope>
    <source>
        <strain evidence="2">TB100</strain>
    </source>
</reference>
<name>A0A147KGL6_THECS</name>
<dbReference type="OrthoDB" id="3430612at2"/>
<keyword evidence="2" id="KW-1185">Reference proteome</keyword>
<comment type="caution">
    <text evidence="1">The sequence shown here is derived from an EMBL/GenBank/DDBJ whole genome shotgun (WGS) entry which is preliminary data.</text>
</comment>
<dbReference type="Proteomes" id="UP000074382">
    <property type="component" value="Unassembled WGS sequence"/>
</dbReference>
<organism evidence="1 2">
    <name type="scientific">Thermobifida cellulosilytica TB100</name>
    <dbReference type="NCBI Taxonomy" id="665004"/>
    <lineage>
        <taxon>Bacteria</taxon>
        <taxon>Bacillati</taxon>
        <taxon>Actinomycetota</taxon>
        <taxon>Actinomycetes</taxon>
        <taxon>Streptosporangiales</taxon>
        <taxon>Nocardiopsidaceae</taxon>
        <taxon>Thermobifida</taxon>
    </lineage>
</organism>
<dbReference type="EMBL" id="LGEM01000089">
    <property type="protein sequence ID" value="KUP96437.1"/>
    <property type="molecule type" value="Genomic_DNA"/>
</dbReference>
<gene>
    <name evidence="1" type="ORF">AC529_11765</name>
</gene>
<protein>
    <recommendedName>
        <fullName evidence="3">Pyridine nucleotide-disulfide oxidoreductase</fullName>
    </recommendedName>
</protein>